<dbReference type="GeneID" id="80397174"/>
<evidence type="ECO:0000256" key="3">
    <source>
        <dbReference type="ARBA" id="ARBA00022679"/>
    </source>
</evidence>
<evidence type="ECO:0000313" key="11">
    <source>
        <dbReference type="EMBL" id="DAD52617.1"/>
    </source>
</evidence>
<dbReference type="GO" id="GO:0003968">
    <property type="term" value="F:RNA-directed RNA polymerase activity"/>
    <property type="evidence" value="ECO:0007669"/>
    <property type="project" value="UniProtKB-KW"/>
</dbReference>
<feature type="binding site" evidence="9">
    <location>
        <position position="254"/>
    </location>
    <ligand>
        <name>Mg(2+)</name>
        <dbReference type="ChEBI" id="CHEBI:18420"/>
        <label>2</label>
    </ligand>
</feature>
<dbReference type="Proteomes" id="UP000680734">
    <property type="component" value="Segment"/>
</dbReference>
<sequence>MCVDTAALSTQLSADLSGHIDVQQSSWAPDSSPKQVACYLLRNALLKKFSDGGEPSQDARMAAQKKFLMVNNHVRWWSIPYETSLDEMMVGEFKNALYRFWFTGDGGPSPLISDYHQLFQAGGVGKGSSIAARDSDLYTKLFDSDLSGTEGFPEIWDNCTARTGLFRSAEKARRTYHGYRIVAGNRLGFVNKTVTIARCIATEPTINMWFQKGAGSIMADQLRSHFGLDMSTQPDVNRVLARVGSINGSFATIDLESASDCVGLEMLKECAPKSMFDWLYALRSPTCQLPSGERVNLNMISTQGNGYNSALQTVIFTCVIQSVYRLSGIPFRGRGQATSRTYGCFGDDMIVVAEAYQRVCRLLYLLGFVVNTDKSFVEGQFRESCGADYFDGINVRGVYIKSLNKKQDLFVAINNLNRWTMRTGVAIPLTVSYLIKCLRESEGLDLNGVHRAFVPPDEDDAAGIKVPAVLACDRVARHTRVYGQLVYNPDVPRKWFFVIAGLRCWTFREQVDRNFNPYGLEAAFIAGTVRGYTVSLRQVETTYTTIRRLTPSWDWQPPRPLEFDVLLSFTDDFDRQKGTLDSISRRFVDACGHNLVSCGFGSQG</sequence>
<feature type="binding site" evidence="9">
    <location>
        <position position="348"/>
    </location>
    <ligand>
        <name>Mg(2+)</name>
        <dbReference type="ChEBI" id="CHEBI:18420"/>
        <label>2</label>
    </ligand>
</feature>
<keyword evidence="5" id="KW-0547">Nucleotide-binding</keyword>
<dbReference type="RefSeq" id="YP_010768941.1">
    <property type="nucleotide sequence ID" value="NC_073833.1"/>
</dbReference>
<evidence type="ECO:0000256" key="4">
    <source>
        <dbReference type="ARBA" id="ARBA00022695"/>
    </source>
</evidence>
<evidence type="ECO:0000256" key="6">
    <source>
        <dbReference type="ARBA" id="ARBA00022953"/>
    </source>
</evidence>
<comment type="cofactor">
    <cofactor evidence="9">
        <name>Mg(2+)</name>
        <dbReference type="ChEBI" id="CHEBI:18420"/>
    </cofactor>
    <text evidence="9">Binds 2 Mg(2+) per subunit.</text>
</comment>
<feature type="domain" description="RdRp catalytic" evidence="10">
    <location>
        <begin position="239"/>
        <end position="379"/>
    </location>
</feature>
<keyword evidence="4" id="KW-0548">Nucleotidyltransferase</keyword>
<keyword evidence="9" id="KW-0460">Magnesium</keyword>
<dbReference type="InterPro" id="IPR043502">
    <property type="entry name" value="DNA/RNA_pol_sf"/>
</dbReference>
<keyword evidence="12" id="KW-1185">Reference proteome</keyword>
<evidence type="ECO:0000313" key="12">
    <source>
        <dbReference type="Proteomes" id="UP000680734"/>
    </source>
</evidence>
<evidence type="ECO:0000256" key="8">
    <source>
        <dbReference type="ARBA" id="ARBA00048744"/>
    </source>
</evidence>
<dbReference type="GO" id="GO:0039694">
    <property type="term" value="P:viral RNA genome replication"/>
    <property type="evidence" value="ECO:0007669"/>
    <property type="project" value="InterPro"/>
</dbReference>
<evidence type="ECO:0000256" key="5">
    <source>
        <dbReference type="ARBA" id="ARBA00022741"/>
    </source>
</evidence>
<dbReference type="EC" id="2.7.7.48" evidence="1"/>
<dbReference type="PROSITE" id="PS50522">
    <property type="entry name" value="RDRP_PHAGE"/>
    <property type="match status" value="1"/>
</dbReference>
<protein>
    <recommendedName>
        <fullName evidence="1">RNA-directed RNA polymerase</fullName>
        <ecNumber evidence="1">2.7.7.48</ecNumber>
    </recommendedName>
    <alternativeName>
        <fullName evidence="7">RNA replicase beta chain</fullName>
    </alternativeName>
</protein>
<evidence type="ECO:0000259" key="10">
    <source>
        <dbReference type="PROSITE" id="PS50522"/>
    </source>
</evidence>
<dbReference type="GO" id="GO:0000166">
    <property type="term" value="F:nucleotide binding"/>
    <property type="evidence" value="ECO:0007669"/>
    <property type="project" value="UniProtKB-KW"/>
</dbReference>
<dbReference type="InterPro" id="IPR005093">
    <property type="entry name" value="RNArep_beta"/>
</dbReference>
<keyword evidence="2 11" id="KW-0696">RNA-directed RNA polymerase</keyword>
<feature type="binding site" evidence="9">
    <location>
        <position position="347"/>
    </location>
    <ligand>
        <name>Mg(2+)</name>
        <dbReference type="ChEBI" id="CHEBI:18420"/>
        <label>2</label>
    </ligand>
</feature>
<evidence type="ECO:0000256" key="9">
    <source>
        <dbReference type="PIRSR" id="PIRSR605093-1"/>
    </source>
</evidence>
<proteinExistence type="predicted"/>
<accession>A0A8S5L4L3</accession>
<evidence type="ECO:0000256" key="7">
    <source>
        <dbReference type="ARBA" id="ARBA00030248"/>
    </source>
</evidence>
<keyword evidence="9" id="KW-0479">Metal-binding</keyword>
<name>A0A8S5L4L3_9VIRU</name>
<dbReference type="Pfam" id="PF03431">
    <property type="entry name" value="RNA_replicase_B"/>
    <property type="match status" value="1"/>
</dbReference>
<dbReference type="EMBL" id="BK014156">
    <property type="protein sequence ID" value="DAD52617.1"/>
    <property type="molecule type" value="Genomic_RNA"/>
</dbReference>
<keyword evidence="6" id="KW-0693">Viral RNA replication</keyword>
<reference evidence="11" key="1">
    <citation type="submission" date="2020-09" db="EMBL/GenBank/DDBJ databases">
        <title>Leviviricetes taxonomy.</title>
        <authorList>
            <person name="Stockdale S.R."/>
            <person name="Callanan J."/>
            <person name="Adriaenssens E.M."/>
            <person name="Kuhn J.H."/>
            <person name="Rumnieks J."/>
            <person name="Shkoporov A."/>
            <person name="Draper L.A."/>
            <person name="Ross P."/>
            <person name="Hill C."/>
        </authorList>
    </citation>
    <scope>NUCLEOTIDE SEQUENCE</scope>
</reference>
<organism evidence="11 12">
    <name type="scientific">ssRNA phage SRR6960551_1</name>
    <dbReference type="NCBI Taxonomy" id="2786547"/>
    <lineage>
        <taxon>Viruses</taxon>
        <taxon>Riboviria</taxon>
        <taxon>Orthornavirae</taxon>
        <taxon>Lenarviricota</taxon>
        <taxon>Leviviricetes</taxon>
        <taxon>Norzivirales</taxon>
        <taxon>Atkinsviridae</taxon>
        <taxon>Alkesdovirus</taxon>
        <taxon>Alkesdovirus pelohabitans</taxon>
        <taxon>Rainacovirus pelohabitans</taxon>
    </lineage>
</organism>
<comment type="catalytic activity">
    <reaction evidence="8">
        <text>RNA(n) + a ribonucleoside 5'-triphosphate = RNA(n+1) + diphosphate</text>
        <dbReference type="Rhea" id="RHEA:21248"/>
        <dbReference type="Rhea" id="RHEA-COMP:14527"/>
        <dbReference type="Rhea" id="RHEA-COMP:17342"/>
        <dbReference type="ChEBI" id="CHEBI:33019"/>
        <dbReference type="ChEBI" id="CHEBI:61557"/>
        <dbReference type="ChEBI" id="CHEBI:140395"/>
        <dbReference type="EC" id="2.7.7.48"/>
    </reaction>
</comment>
<gene>
    <name evidence="11" type="primary">SRR6960551_1_3</name>
</gene>
<dbReference type="KEGG" id="vg:80397174"/>
<evidence type="ECO:0000256" key="2">
    <source>
        <dbReference type="ARBA" id="ARBA00022484"/>
    </source>
</evidence>
<dbReference type="GO" id="GO:0046872">
    <property type="term" value="F:metal ion binding"/>
    <property type="evidence" value="ECO:0007669"/>
    <property type="project" value="UniProtKB-KW"/>
</dbReference>
<evidence type="ECO:0000256" key="1">
    <source>
        <dbReference type="ARBA" id="ARBA00012494"/>
    </source>
</evidence>
<dbReference type="InterPro" id="IPR007096">
    <property type="entry name" value="RNA-dir_Rpol_cat_phage"/>
</dbReference>
<keyword evidence="3" id="KW-0808">Transferase</keyword>
<dbReference type="SUPFAM" id="SSF56672">
    <property type="entry name" value="DNA/RNA polymerases"/>
    <property type="match status" value="1"/>
</dbReference>